<evidence type="ECO:0000313" key="1">
    <source>
        <dbReference type="EMBL" id="MBB5429887.1"/>
    </source>
</evidence>
<dbReference type="RefSeq" id="WP_184133278.1">
    <property type="nucleotide sequence ID" value="NZ_JACHDD010000081.1"/>
</dbReference>
<reference evidence="1 2" key="1">
    <citation type="submission" date="2020-08" db="EMBL/GenBank/DDBJ databases">
        <title>Genomic Encyclopedia of Type Strains, Phase IV (KMG-V): Genome sequencing to study the core and pangenomes of soil and plant-associated prokaryotes.</title>
        <authorList>
            <person name="Whitman W."/>
        </authorList>
    </citation>
    <scope>NUCLEOTIDE SEQUENCE [LARGE SCALE GENOMIC DNA]</scope>
    <source>
        <strain evidence="1 2">JPY158</strain>
    </source>
</reference>
<evidence type="ECO:0000313" key="2">
    <source>
        <dbReference type="Proteomes" id="UP000592780"/>
    </source>
</evidence>
<organism evidence="1 2">
    <name type="scientific">Paraburkholderia atlantica</name>
    <dbReference type="NCBI Taxonomy" id="2654982"/>
    <lineage>
        <taxon>Bacteria</taxon>
        <taxon>Pseudomonadati</taxon>
        <taxon>Pseudomonadota</taxon>
        <taxon>Betaproteobacteria</taxon>
        <taxon>Burkholderiales</taxon>
        <taxon>Burkholderiaceae</taxon>
        <taxon>Paraburkholderia</taxon>
    </lineage>
</organism>
<dbReference type="AlphaFoldDB" id="A0A7W8QG78"/>
<keyword evidence="2" id="KW-1185">Reference proteome</keyword>
<proteinExistence type="predicted"/>
<accession>A0A7W8QG78</accession>
<protein>
    <submittedName>
        <fullName evidence="1">Uncharacterized protein</fullName>
    </submittedName>
</protein>
<dbReference type="EMBL" id="JACHDD010000081">
    <property type="protein sequence ID" value="MBB5429887.1"/>
    <property type="molecule type" value="Genomic_DNA"/>
</dbReference>
<comment type="caution">
    <text evidence="1">The sequence shown here is derived from an EMBL/GenBank/DDBJ whole genome shotgun (WGS) entry which is preliminary data.</text>
</comment>
<gene>
    <name evidence="1" type="ORF">HDG40_008090</name>
</gene>
<sequence length="74" mass="8566">MLVSQRDDHKRNFQRTRDIAAALATYVDPNWPLPMFGPSLLRFYAAESGLKYLLNRKMMVPFSYQIDDEGADPD</sequence>
<name>A0A7W8QG78_PARAM</name>
<dbReference type="Proteomes" id="UP000592780">
    <property type="component" value="Unassembled WGS sequence"/>
</dbReference>